<feature type="transmembrane region" description="Helical" evidence="12">
    <location>
        <begin position="294"/>
        <end position="316"/>
    </location>
</feature>
<evidence type="ECO:0000256" key="3">
    <source>
        <dbReference type="ARBA" id="ARBA00022448"/>
    </source>
</evidence>
<dbReference type="AlphaFoldDB" id="A0A482VPJ0"/>
<evidence type="ECO:0000256" key="4">
    <source>
        <dbReference type="ARBA" id="ARBA00022475"/>
    </source>
</evidence>
<dbReference type="STRING" id="1661398.A0A482VPJ0"/>
<feature type="transmembrane region" description="Helical" evidence="12">
    <location>
        <begin position="76"/>
        <end position="101"/>
    </location>
</feature>
<organism evidence="13 14">
    <name type="scientific">Asbolus verrucosus</name>
    <name type="common">Desert ironclad beetle</name>
    <dbReference type="NCBI Taxonomy" id="1661398"/>
    <lineage>
        <taxon>Eukaryota</taxon>
        <taxon>Metazoa</taxon>
        <taxon>Ecdysozoa</taxon>
        <taxon>Arthropoda</taxon>
        <taxon>Hexapoda</taxon>
        <taxon>Insecta</taxon>
        <taxon>Pterygota</taxon>
        <taxon>Neoptera</taxon>
        <taxon>Endopterygota</taxon>
        <taxon>Coleoptera</taxon>
        <taxon>Polyphaga</taxon>
        <taxon>Cucujiformia</taxon>
        <taxon>Tenebrionidae</taxon>
        <taxon>Pimeliinae</taxon>
        <taxon>Asbolus</taxon>
    </lineage>
</organism>
<dbReference type="Proteomes" id="UP000292052">
    <property type="component" value="Unassembled WGS sequence"/>
</dbReference>
<dbReference type="EMBL" id="QDEB01076054">
    <property type="protein sequence ID" value="RZC34871.1"/>
    <property type="molecule type" value="Genomic_DNA"/>
</dbReference>
<dbReference type="GO" id="GO:0006814">
    <property type="term" value="P:sodium ion transport"/>
    <property type="evidence" value="ECO:0007669"/>
    <property type="project" value="UniProtKB-KW"/>
</dbReference>
<sequence>MFLLSLPADVYQFGSDLLWLSLLVSKIFQFYQILTSTIPASGVNTHVIIVIFSGVCIFYTAIGGLKAVIWTDALQFIITIATFLAVLILGIKSTGGILVVWQKALDGKRLDIFDFNPDPTKRDSFWIILIGVTVNVMSYTTIDQSFVQKFLSVATFRNSALSMVYYAVGVIIITIISIFIGLIMYVRYSECDLFTSGIIETNEQLVPYYVLDVSRNIPGFSGLFFAGLFSAALSAQSAFLNCLSGTIYEDFVKTFLKPTNHDVSKILKIIALITGIISFSMTFLIEILGNIFPLYISLLGLTCGPVLGIFTSGILFPTTNAKGAFYGGIGALLIAACIVIPIKYYEIQGILKYAPKPLSTNNCSLNQTTFIFDENEAREPHFIFRISFYYFTVIGTASSVIFSLIISYMTNKNDPPVDKALLSPVIHFLLPRDEAVDNKVKYNTIEQALENLTASSDQVVSTDYAE</sequence>
<evidence type="ECO:0000313" key="13">
    <source>
        <dbReference type="EMBL" id="RZC34871.1"/>
    </source>
</evidence>
<feature type="transmembrane region" description="Helical" evidence="12">
    <location>
        <begin position="269"/>
        <end position="288"/>
    </location>
</feature>
<dbReference type="Gene3D" id="1.20.1730.10">
    <property type="entry name" value="Sodium/glucose cotransporter"/>
    <property type="match status" value="1"/>
</dbReference>
<feature type="transmembrane region" description="Helical" evidence="12">
    <location>
        <begin position="323"/>
        <end position="342"/>
    </location>
</feature>
<feature type="non-terminal residue" evidence="13">
    <location>
        <position position="466"/>
    </location>
</feature>
<keyword evidence="5 12" id="KW-0812">Transmembrane</keyword>
<protein>
    <submittedName>
        <fullName evidence="13">SSF domain containing protein</fullName>
    </submittedName>
</protein>
<evidence type="ECO:0000256" key="5">
    <source>
        <dbReference type="ARBA" id="ARBA00022692"/>
    </source>
</evidence>
<evidence type="ECO:0000256" key="10">
    <source>
        <dbReference type="ARBA" id="ARBA00023201"/>
    </source>
</evidence>
<evidence type="ECO:0000313" key="14">
    <source>
        <dbReference type="Proteomes" id="UP000292052"/>
    </source>
</evidence>
<keyword evidence="7" id="KW-0915">Sodium</keyword>
<dbReference type="PANTHER" id="PTHR42985:SF21">
    <property type="entry name" value="SODIUM-DEPENDENT MULTIVITAMIN TRANSPORTER-LIKE PROTEIN"/>
    <property type="match status" value="1"/>
</dbReference>
<dbReference type="InterPro" id="IPR038377">
    <property type="entry name" value="Na/Glc_symporter_sf"/>
</dbReference>
<reference evidence="13 14" key="1">
    <citation type="submission" date="2017-03" db="EMBL/GenBank/DDBJ databases">
        <title>Genome of the blue death feigning beetle - Asbolus verrucosus.</title>
        <authorList>
            <person name="Rider S.D."/>
        </authorList>
    </citation>
    <scope>NUCLEOTIDE SEQUENCE [LARGE SCALE GENOMIC DNA]</scope>
    <source>
        <strain evidence="13">Butters</strain>
        <tissue evidence="13">Head and leg muscle</tissue>
    </source>
</reference>
<evidence type="ECO:0000256" key="1">
    <source>
        <dbReference type="ARBA" id="ARBA00004651"/>
    </source>
</evidence>
<dbReference type="GO" id="GO:0015293">
    <property type="term" value="F:symporter activity"/>
    <property type="evidence" value="ECO:0007669"/>
    <property type="project" value="TreeGrafter"/>
</dbReference>
<name>A0A482VPJ0_ASBVE</name>
<evidence type="ECO:0000256" key="2">
    <source>
        <dbReference type="ARBA" id="ARBA00006434"/>
    </source>
</evidence>
<keyword evidence="4" id="KW-1003">Cell membrane</keyword>
<dbReference type="InterPro" id="IPR001734">
    <property type="entry name" value="Na/solute_symporter"/>
</dbReference>
<comment type="similarity">
    <text evidence="2 11">Belongs to the sodium:solute symporter (SSF) (TC 2.A.21) family.</text>
</comment>
<feature type="transmembrane region" description="Helical" evidence="12">
    <location>
        <begin position="223"/>
        <end position="248"/>
    </location>
</feature>
<dbReference type="PANTHER" id="PTHR42985">
    <property type="entry name" value="SODIUM-COUPLED MONOCARBOXYLATE TRANSPORTER"/>
    <property type="match status" value="1"/>
</dbReference>
<gene>
    <name evidence="13" type="ORF">BDFB_005457</name>
</gene>
<keyword evidence="8" id="KW-0406">Ion transport</keyword>
<evidence type="ECO:0000256" key="9">
    <source>
        <dbReference type="ARBA" id="ARBA00023136"/>
    </source>
</evidence>
<evidence type="ECO:0000256" key="12">
    <source>
        <dbReference type="SAM" id="Phobius"/>
    </source>
</evidence>
<evidence type="ECO:0000256" key="11">
    <source>
        <dbReference type="RuleBase" id="RU362091"/>
    </source>
</evidence>
<comment type="subcellular location">
    <subcellularLocation>
        <location evidence="1">Cell membrane</location>
        <topology evidence="1">Multi-pass membrane protein</topology>
    </subcellularLocation>
</comment>
<keyword evidence="3" id="KW-0813">Transport</keyword>
<feature type="transmembrane region" description="Helical" evidence="12">
    <location>
        <begin position="124"/>
        <end position="142"/>
    </location>
</feature>
<keyword evidence="10" id="KW-0739">Sodium transport</keyword>
<proteinExistence type="inferred from homology"/>
<keyword evidence="9 12" id="KW-0472">Membrane</keyword>
<dbReference type="InterPro" id="IPR051163">
    <property type="entry name" value="Sodium:Solute_Symporter_SSF"/>
</dbReference>
<dbReference type="GO" id="GO:0005886">
    <property type="term" value="C:plasma membrane"/>
    <property type="evidence" value="ECO:0007669"/>
    <property type="project" value="UniProtKB-SubCell"/>
</dbReference>
<dbReference type="PROSITE" id="PS50283">
    <property type="entry name" value="NA_SOLUT_SYMP_3"/>
    <property type="match status" value="1"/>
</dbReference>
<accession>A0A482VPJ0</accession>
<feature type="transmembrane region" description="Helical" evidence="12">
    <location>
        <begin position="163"/>
        <end position="186"/>
    </location>
</feature>
<dbReference type="Pfam" id="PF00474">
    <property type="entry name" value="SSF"/>
    <property type="match status" value="1"/>
</dbReference>
<feature type="transmembrane region" description="Helical" evidence="12">
    <location>
        <begin position="46"/>
        <end position="69"/>
    </location>
</feature>
<evidence type="ECO:0000256" key="8">
    <source>
        <dbReference type="ARBA" id="ARBA00023065"/>
    </source>
</evidence>
<keyword evidence="14" id="KW-1185">Reference proteome</keyword>
<feature type="transmembrane region" description="Helical" evidence="12">
    <location>
        <begin position="388"/>
        <end position="409"/>
    </location>
</feature>
<evidence type="ECO:0000256" key="6">
    <source>
        <dbReference type="ARBA" id="ARBA00022989"/>
    </source>
</evidence>
<comment type="caution">
    <text evidence="13">The sequence shown here is derived from an EMBL/GenBank/DDBJ whole genome shotgun (WGS) entry which is preliminary data.</text>
</comment>
<evidence type="ECO:0000256" key="7">
    <source>
        <dbReference type="ARBA" id="ARBA00023053"/>
    </source>
</evidence>
<keyword evidence="6 12" id="KW-1133">Transmembrane helix</keyword>
<dbReference type="OrthoDB" id="6132759at2759"/>